<keyword evidence="5" id="KW-0540">Nuclease</keyword>
<keyword evidence="5" id="KW-0255">Endonuclease</keyword>
<evidence type="ECO:0000256" key="1">
    <source>
        <dbReference type="ARBA" id="ARBA00010923"/>
    </source>
</evidence>
<keyword evidence="2" id="KW-0680">Restriction system</keyword>
<organism evidence="5 6">
    <name type="scientific">Dyella telluris</name>
    <dbReference type="NCBI Taxonomy" id="2763498"/>
    <lineage>
        <taxon>Bacteria</taxon>
        <taxon>Pseudomonadati</taxon>
        <taxon>Pseudomonadota</taxon>
        <taxon>Gammaproteobacteria</taxon>
        <taxon>Lysobacterales</taxon>
        <taxon>Rhodanobacteraceae</taxon>
        <taxon>Dyella</taxon>
    </lineage>
</organism>
<name>A0A7G8Q9M3_9GAMM</name>
<proteinExistence type="inferred from homology"/>
<dbReference type="Pfam" id="PF01420">
    <property type="entry name" value="Methylase_S"/>
    <property type="match status" value="1"/>
</dbReference>
<dbReference type="GO" id="GO:0009307">
    <property type="term" value="P:DNA restriction-modification system"/>
    <property type="evidence" value="ECO:0007669"/>
    <property type="project" value="UniProtKB-KW"/>
</dbReference>
<evidence type="ECO:0000256" key="3">
    <source>
        <dbReference type="ARBA" id="ARBA00023125"/>
    </source>
</evidence>
<reference evidence="5 6" key="1">
    <citation type="submission" date="2020-08" db="EMBL/GenBank/DDBJ databases">
        <title>Dyella sp. G9 isolated from forest soil.</title>
        <authorList>
            <person name="Fu J."/>
            <person name="Qiu L."/>
        </authorList>
    </citation>
    <scope>NUCLEOTIDE SEQUENCE [LARGE SCALE GENOMIC DNA]</scope>
    <source>
        <strain evidence="5 6">G9</strain>
    </source>
</reference>
<keyword evidence="3" id="KW-0238">DNA-binding</keyword>
<accession>A0A7G8Q9M3</accession>
<dbReference type="SUPFAM" id="SSF116734">
    <property type="entry name" value="DNA methylase specificity domain"/>
    <property type="match status" value="2"/>
</dbReference>
<keyword evidence="6" id="KW-1185">Reference proteome</keyword>
<dbReference type="EMBL" id="CP060412">
    <property type="protein sequence ID" value="QNK03481.1"/>
    <property type="molecule type" value="Genomic_DNA"/>
</dbReference>
<protein>
    <submittedName>
        <fullName evidence="5">Restriction endonuclease subunit S</fullName>
    </submittedName>
</protein>
<dbReference type="GO" id="GO:0004519">
    <property type="term" value="F:endonuclease activity"/>
    <property type="evidence" value="ECO:0007669"/>
    <property type="project" value="UniProtKB-KW"/>
</dbReference>
<evidence type="ECO:0000256" key="2">
    <source>
        <dbReference type="ARBA" id="ARBA00022747"/>
    </source>
</evidence>
<evidence type="ECO:0000313" key="6">
    <source>
        <dbReference type="Proteomes" id="UP000515873"/>
    </source>
</evidence>
<dbReference type="PANTHER" id="PTHR30408">
    <property type="entry name" value="TYPE-1 RESTRICTION ENZYME ECOKI SPECIFICITY PROTEIN"/>
    <property type="match status" value="1"/>
</dbReference>
<dbReference type="REBASE" id="441409">
    <property type="entry name" value="S.DspG9ORF10390P"/>
</dbReference>
<dbReference type="GO" id="GO:0003677">
    <property type="term" value="F:DNA binding"/>
    <property type="evidence" value="ECO:0007669"/>
    <property type="project" value="UniProtKB-KW"/>
</dbReference>
<dbReference type="InterPro" id="IPR000055">
    <property type="entry name" value="Restrct_endonuc_typeI_TRD"/>
</dbReference>
<dbReference type="Proteomes" id="UP000515873">
    <property type="component" value="Chromosome"/>
</dbReference>
<dbReference type="InterPro" id="IPR044946">
    <property type="entry name" value="Restrct_endonuc_typeI_TRD_sf"/>
</dbReference>
<dbReference type="InterPro" id="IPR052021">
    <property type="entry name" value="Type-I_RS_S_subunit"/>
</dbReference>
<feature type="domain" description="Type I restriction modification DNA specificity" evidence="4">
    <location>
        <begin position="252"/>
        <end position="409"/>
    </location>
</feature>
<gene>
    <name evidence="5" type="ORF">H8F01_10395</name>
</gene>
<dbReference type="PANTHER" id="PTHR30408:SF12">
    <property type="entry name" value="TYPE I RESTRICTION ENZYME MJAVIII SPECIFICITY SUBUNIT"/>
    <property type="match status" value="1"/>
</dbReference>
<keyword evidence="5" id="KW-0378">Hydrolase</keyword>
<dbReference type="Gene3D" id="3.90.220.20">
    <property type="entry name" value="DNA methylase specificity domains"/>
    <property type="match status" value="2"/>
</dbReference>
<evidence type="ECO:0000313" key="5">
    <source>
        <dbReference type="EMBL" id="QNK03481.1"/>
    </source>
</evidence>
<comment type="similarity">
    <text evidence="1">Belongs to the type-I restriction system S methylase family.</text>
</comment>
<evidence type="ECO:0000259" key="4">
    <source>
        <dbReference type="Pfam" id="PF01420"/>
    </source>
</evidence>
<dbReference type="Gene3D" id="1.10.287.1120">
    <property type="entry name" value="Bipartite methylase S protein"/>
    <property type="match status" value="1"/>
</dbReference>
<dbReference type="KEGG" id="dtl:H8F01_10395"/>
<sequence>MNVPVKHSGVNWLGDIPAHWSVVQSRRLFVERNQKARPGDLQLTVSQKYGLLPQAEFMEREGRRIVVVQKGHDILKRTLPGDFVISMRSFQGGLELSEHEGCVSSAYVPLTPVKWVVPGYFRWVFKSATYIQALQATSDLVRDGQALRFENFAKVPLPHVPESEQMAIAVYLDRKTTRIDSLVTKKSQFIDLLREKRQALITQAVTKGLGARVPMKDSGVEWLGRIPAHWKPMALKHLVSTPITDGPHETPVKQDSGVPFISAEAVSGGSIDFSKAWGFISNEDNARFSKKYKPALNDIYMVKSGATTGVVAIVDCDVSFNIWSPLAAMRPSNAVVPRFLLHALRSAEFQAGVALNWSYGTQQNIGMKVLETLPVPTPPKDEQHVIATYLDCATSRIDALIAKTERSIELLREHRTALITAAVTGKIDLRASA</sequence>
<dbReference type="RefSeq" id="WP_187058947.1">
    <property type="nucleotide sequence ID" value="NZ_CP060412.1"/>
</dbReference>
<dbReference type="AlphaFoldDB" id="A0A7G8Q9M3"/>